<dbReference type="Proteomes" id="UP000694866">
    <property type="component" value="Unplaced"/>
</dbReference>
<dbReference type="OrthoDB" id="7681169at2759"/>
<dbReference type="GeneID" id="105270231"/>
<keyword evidence="2" id="KW-1185">Reference proteome</keyword>
<evidence type="ECO:0000256" key="1">
    <source>
        <dbReference type="SAM" id="MobiDB-lite"/>
    </source>
</evidence>
<reference evidence="3" key="1">
    <citation type="submission" date="2025-08" db="UniProtKB">
        <authorList>
            <consortium name="RefSeq"/>
        </authorList>
    </citation>
    <scope>IDENTIFICATION</scope>
    <source>
        <strain evidence="3">USDA-PBARC FA_bdor</strain>
        <tissue evidence="3">Whole organism</tissue>
    </source>
</reference>
<organism evidence="2 3">
    <name type="scientific">Fopius arisanus</name>
    <dbReference type="NCBI Taxonomy" id="64838"/>
    <lineage>
        <taxon>Eukaryota</taxon>
        <taxon>Metazoa</taxon>
        <taxon>Ecdysozoa</taxon>
        <taxon>Arthropoda</taxon>
        <taxon>Hexapoda</taxon>
        <taxon>Insecta</taxon>
        <taxon>Pterygota</taxon>
        <taxon>Neoptera</taxon>
        <taxon>Endopterygota</taxon>
        <taxon>Hymenoptera</taxon>
        <taxon>Apocrita</taxon>
        <taxon>Ichneumonoidea</taxon>
        <taxon>Braconidae</taxon>
        <taxon>Opiinae</taxon>
        <taxon>Fopius</taxon>
    </lineage>
</organism>
<name>A0A9R1U6N1_9HYME</name>
<accession>A0A9R1U6N1</accession>
<feature type="compositionally biased region" description="Low complexity" evidence="1">
    <location>
        <begin position="471"/>
        <end position="493"/>
    </location>
</feature>
<dbReference type="AlphaFoldDB" id="A0A9R1U6N1"/>
<feature type="region of interest" description="Disordered" evidence="1">
    <location>
        <begin position="212"/>
        <end position="249"/>
    </location>
</feature>
<dbReference type="RefSeq" id="XP_011309353.1">
    <property type="nucleotide sequence ID" value="XM_011311051.1"/>
</dbReference>
<sequence>MMTAIVETVPVTLEELMSVAANNEEDDAILDNLKTLAAETLPEGWQNLKSLNLSAAEALGLDPEAESVDPQVLNKLRYALPTVGIAKAFNPEASSLSEKVFREYKIKMINWDFCRALITSPPAVVNRLRGSRAQTEIFAGFLKPLKNLLVSRVEADQALRQAAGGTIVEEESEDEPQSKRARLEALENRMDMMFKILCEKKERKCVDAASDKENSFSASASEDSSEEEGSWTAPDMGWSEQPHLSESGDGDLVLIPQVKVCEPPIPEPDSKIKADGLACQKLGTAAWNQIKYKEVQKKLQAAPVFDALKINNQLGALAPKSFAQTLLAKSDSSAGTLTHGLLIQRERLSLAAKSLVEKYPQIREDVRKAFFGESPFATISDEILHFTCAKRAEIIEWRRNAFKARDPHHTAKLMEIPPSESHLFDEMLLSEFLNHHGGVRKIFFQDKKKSFQPAQFGSFRPKLQSNSRTFSQPQSSRKTSASSSSSKQGNKSSGKTPKKDYSKRGERSHRKA</sequence>
<proteinExistence type="predicted"/>
<evidence type="ECO:0000313" key="3">
    <source>
        <dbReference type="RefSeq" id="XP_011309353.1"/>
    </source>
</evidence>
<evidence type="ECO:0000313" key="2">
    <source>
        <dbReference type="Proteomes" id="UP000694866"/>
    </source>
</evidence>
<feature type="region of interest" description="Disordered" evidence="1">
    <location>
        <begin position="456"/>
        <end position="512"/>
    </location>
</feature>
<protein>
    <submittedName>
        <fullName evidence="3">Uncharacterized protein isoform X1</fullName>
    </submittedName>
</protein>
<dbReference type="KEGG" id="fas:105270231"/>
<gene>
    <name evidence="3" type="primary">LOC105270231</name>
</gene>